<protein>
    <recommendedName>
        <fullName evidence="3">Reverse transcriptase</fullName>
    </recommendedName>
</protein>
<organism evidence="1 2">
    <name type="scientific">Acropora cervicornis</name>
    <name type="common">Staghorn coral</name>
    <dbReference type="NCBI Taxonomy" id="6130"/>
    <lineage>
        <taxon>Eukaryota</taxon>
        <taxon>Metazoa</taxon>
        <taxon>Cnidaria</taxon>
        <taxon>Anthozoa</taxon>
        <taxon>Hexacorallia</taxon>
        <taxon>Scleractinia</taxon>
        <taxon>Astrocoeniina</taxon>
        <taxon>Acroporidae</taxon>
        <taxon>Acropora</taxon>
    </lineage>
</organism>
<dbReference type="AlphaFoldDB" id="A0AAD9QC53"/>
<gene>
    <name evidence="1" type="ORF">P5673_018792</name>
</gene>
<evidence type="ECO:0008006" key="3">
    <source>
        <dbReference type="Google" id="ProtNLM"/>
    </source>
</evidence>
<dbReference type="EMBL" id="JARQWQ010000043">
    <property type="protein sequence ID" value="KAK2558611.1"/>
    <property type="molecule type" value="Genomic_DNA"/>
</dbReference>
<keyword evidence="2" id="KW-1185">Reference proteome</keyword>
<proteinExistence type="predicted"/>
<name>A0AAD9QC53_ACRCE</name>
<accession>A0AAD9QC53</accession>
<reference evidence="1" key="1">
    <citation type="journal article" date="2023" name="G3 (Bethesda)">
        <title>Whole genome assembly and annotation of the endangered Caribbean coral Acropora cervicornis.</title>
        <authorList>
            <person name="Selwyn J.D."/>
            <person name="Vollmer S.V."/>
        </authorList>
    </citation>
    <scope>NUCLEOTIDE SEQUENCE</scope>
    <source>
        <strain evidence="1">K2</strain>
    </source>
</reference>
<evidence type="ECO:0000313" key="1">
    <source>
        <dbReference type="EMBL" id="KAK2558611.1"/>
    </source>
</evidence>
<comment type="caution">
    <text evidence="1">The sequence shown here is derived from an EMBL/GenBank/DDBJ whole genome shotgun (WGS) entry which is preliminary data.</text>
</comment>
<dbReference type="PANTHER" id="PTHR33395">
    <property type="entry name" value="TRANSCRIPTASE, PUTATIVE-RELATED-RELATED"/>
    <property type="match status" value="1"/>
</dbReference>
<dbReference type="PANTHER" id="PTHR33395:SF22">
    <property type="entry name" value="REVERSE TRANSCRIPTASE DOMAIN-CONTAINING PROTEIN"/>
    <property type="match status" value="1"/>
</dbReference>
<dbReference type="Proteomes" id="UP001249851">
    <property type="component" value="Unassembled WGS sequence"/>
</dbReference>
<dbReference type="GO" id="GO:0031012">
    <property type="term" value="C:extracellular matrix"/>
    <property type="evidence" value="ECO:0007669"/>
    <property type="project" value="TreeGrafter"/>
</dbReference>
<reference evidence="1" key="2">
    <citation type="journal article" date="2023" name="Science">
        <title>Genomic signatures of disease resistance in endangered staghorn corals.</title>
        <authorList>
            <person name="Vollmer S.V."/>
            <person name="Selwyn J.D."/>
            <person name="Despard B.A."/>
            <person name="Roesel C.L."/>
        </authorList>
    </citation>
    <scope>NUCLEOTIDE SEQUENCE</scope>
    <source>
        <strain evidence="1">K2</strain>
    </source>
</reference>
<sequence length="250" mass="29132">MNINVCEGLGNSDHFSIEFDWKIKLGSLKQTPRFVYNFRTADWDGLREDLVKIPWDTIYLMSSVDDVWEAWKTLFFQAVERNIQKKLTKRRRVVPWLNSDLKKLLHKKRRLWRKAKFSGDQAKWANYKNFSNLVKDTLNKAYFAYVKDLTCSLNTNPKRFWSFVKSCTKKQSTPGCIIYGGTRALTPEDKANVFNQFFCSIPAQLLFGWARTGTEGYVGNMYPQQSTMLFAEYFAAVAVKYIEGTADRES</sequence>
<evidence type="ECO:0000313" key="2">
    <source>
        <dbReference type="Proteomes" id="UP001249851"/>
    </source>
</evidence>